<evidence type="ECO:0000256" key="6">
    <source>
        <dbReference type="ARBA" id="ARBA00022516"/>
    </source>
</evidence>
<dbReference type="OrthoDB" id="9796672at2"/>
<reference evidence="17 18" key="2">
    <citation type="journal article" date="2011" name="Mol. Biol. Evol.">
        <title>Unity in variety--the pan-genome of the Chlamydiae.</title>
        <authorList>
            <person name="Collingro A."/>
            <person name="Tischler P."/>
            <person name="Weinmaier T."/>
            <person name="Penz T."/>
            <person name="Heinz E."/>
            <person name="Brunham R.C."/>
            <person name="Read T.D."/>
            <person name="Bavoil P.M."/>
            <person name="Sachse K."/>
            <person name="Kahane S."/>
            <person name="Friedman M.G."/>
            <person name="Rattei T."/>
            <person name="Myers G.S."/>
            <person name="Horn M."/>
        </authorList>
    </citation>
    <scope>NUCLEOTIDE SEQUENCE [LARGE SCALE GENOMIC DNA]</scope>
    <source>
        <strain evidence="18">ATCC VR-1471 / Z</strain>
    </source>
</reference>
<name>F8L454_SIMNZ</name>
<evidence type="ECO:0000256" key="9">
    <source>
        <dbReference type="ARBA" id="ARBA00022989"/>
    </source>
</evidence>
<organism evidence="17 18">
    <name type="scientific">Simkania negevensis (strain ATCC VR-1471 / DSM 27360 / Z)</name>
    <dbReference type="NCBI Taxonomy" id="331113"/>
    <lineage>
        <taxon>Bacteria</taxon>
        <taxon>Pseudomonadati</taxon>
        <taxon>Chlamydiota</taxon>
        <taxon>Chlamydiia</taxon>
        <taxon>Parachlamydiales</taxon>
        <taxon>Simkaniaceae</taxon>
        <taxon>Simkania</taxon>
    </lineage>
</organism>
<evidence type="ECO:0000256" key="4">
    <source>
        <dbReference type="ARBA" id="ARBA00013170"/>
    </source>
</evidence>
<feature type="transmembrane region" description="Helical" evidence="16">
    <location>
        <begin position="116"/>
        <end position="137"/>
    </location>
</feature>
<evidence type="ECO:0000256" key="1">
    <source>
        <dbReference type="ARBA" id="ARBA00004141"/>
    </source>
</evidence>
<keyword evidence="8 16" id="KW-0812">Transmembrane</keyword>
<evidence type="ECO:0000256" key="5">
    <source>
        <dbReference type="ARBA" id="ARBA00014944"/>
    </source>
</evidence>
<dbReference type="GO" id="GO:0046474">
    <property type="term" value="P:glycerophospholipid biosynthetic process"/>
    <property type="evidence" value="ECO:0007669"/>
    <property type="project" value="TreeGrafter"/>
</dbReference>
<feature type="transmembrane region" description="Helical" evidence="16">
    <location>
        <begin position="143"/>
        <end position="161"/>
    </location>
</feature>
<dbReference type="InterPro" id="IPR000462">
    <property type="entry name" value="CDP-OH_P_trans"/>
</dbReference>
<keyword evidence="7 15" id="KW-0808">Transferase</keyword>
<keyword evidence="11 16" id="KW-0472">Membrane</keyword>
<sequence>MLNPPNSLSFLRAPLALLFIIDNTMMRVAIILLAMLTDCIDGYLARRYRYTSRFGAVLDPIMDKFFVYVALSVLVFESQMELWQAGTMLTRDCFLFIFMLYLGISGNWKTFQLRSIRWGKVTTASQFCILIAIVLKFPIPDFLYLFFILFGFLAFIELIQFSRRTVR</sequence>
<evidence type="ECO:0000256" key="3">
    <source>
        <dbReference type="ARBA" id="ARBA00010441"/>
    </source>
</evidence>
<comment type="similarity">
    <text evidence="3 15">Belongs to the CDP-alcohol phosphatidyltransferase class-I family.</text>
</comment>
<evidence type="ECO:0000313" key="18">
    <source>
        <dbReference type="Proteomes" id="UP000000496"/>
    </source>
</evidence>
<dbReference type="Gene3D" id="1.20.120.1760">
    <property type="match status" value="1"/>
</dbReference>
<keyword evidence="6" id="KW-0444">Lipid biosynthesis</keyword>
<keyword evidence="12" id="KW-0594">Phospholipid biosynthesis</keyword>
<dbReference type="GO" id="GO:0016020">
    <property type="term" value="C:membrane"/>
    <property type="evidence" value="ECO:0007669"/>
    <property type="project" value="UniProtKB-SubCell"/>
</dbReference>
<dbReference type="STRING" id="331113.SNE_A22140"/>
<dbReference type="EMBL" id="FR872582">
    <property type="protein sequence ID" value="CCB90091.1"/>
    <property type="molecule type" value="Genomic_DNA"/>
</dbReference>
<dbReference type="HOGENOM" id="CLU_051314_6_4_0"/>
<feature type="transmembrane region" description="Helical" evidence="16">
    <location>
        <begin position="15"/>
        <end position="36"/>
    </location>
</feature>
<keyword evidence="9 16" id="KW-1133">Transmembrane helix</keyword>
<feature type="transmembrane region" description="Helical" evidence="16">
    <location>
        <begin position="57"/>
        <end position="76"/>
    </location>
</feature>
<evidence type="ECO:0000256" key="8">
    <source>
        <dbReference type="ARBA" id="ARBA00022692"/>
    </source>
</evidence>
<dbReference type="KEGG" id="sng:SNE_A22140"/>
<evidence type="ECO:0000256" key="15">
    <source>
        <dbReference type="RuleBase" id="RU003750"/>
    </source>
</evidence>
<comment type="subcellular location">
    <subcellularLocation>
        <location evidence="1">Membrane</location>
        <topology evidence="1">Multi-pass membrane protein</topology>
    </subcellularLocation>
</comment>
<keyword evidence="10" id="KW-0443">Lipid metabolism</keyword>
<dbReference type="PANTHER" id="PTHR14269:SF11">
    <property type="entry name" value="CDP-DIACYLGLYCEROL--GLYCEROL-3-PHOSPHATE 3-PHOSPHATIDYLTRANSFERASE"/>
    <property type="match status" value="1"/>
</dbReference>
<comment type="pathway">
    <text evidence="2">Phospholipid metabolism; phosphatidylglycerol biosynthesis; phosphatidylglycerol from CDP-diacylglycerol: step 1/2.</text>
</comment>
<evidence type="ECO:0000256" key="11">
    <source>
        <dbReference type="ARBA" id="ARBA00023136"/>
    </source>
</evidence>
<evidence type="ECO:0000256" key="7">
    <source>
        <dbReference type="ARBA" id="ARBA00022679"/>
    </source>
</evidence>
<evidence type="ECO:0000256" key="14">
    <source>
        <dbReference type="ARBA" id="ARBA00048586"/>
    </source>
</evidence>
<evidence type="ECO:0000256" key="2">
    <source>
        <dbReference type="ARBA" id="ARBA00005042"/>
    </source>
</evidence>
<proteinExistence type="inferred from homology"/>
<dbReference type="PIRSF" id="PIRSF000847">
    <property type="entry name" value="Phos_ph_gly_syn"/>
    <property type="match status" value="1"/>
</dbReference>
<accession>F8L454</accession>
<dbReference type="Pfam" id="PF01066">
    <property type="entry name" value="CDP-OH_P_transf"/>
    <property type="match status" value="1"/>
</dbReference>
<feature type="transmembrane region" description="Helical" evidence="16">
    <location>
        <begin position="82"/>
        <end position="104"/>
    </location>
</feature>
<evidence type="ECO:0000256" key="10">
    <source>
        <dbReference type="ARBA" id="ARBA00023098"/>
    </source>
</evidence>
<reference key="1">
    <citation type="journal article" date="2011" name="Mol. Biol. Evol.">
        <title>Unity in variety -- the pan-genome of the Chlamydiae.</title>
        <authorList>
            <person name="Collingro A."/>
            <person name="Tischler P."/>
            <person name="Weinmaier T."/>
            <person name="Penz T."/>
            <person name="Heinz E."/>
            <person name="Brunham R.C."/>
            <person name="Read T.D."/>
            <person name="Bavoil P.M."/>
            <person name="Sachse K."/>
            <person name="Kahane S."/>
            <person name="Friedman M.G."/>
            <person name="Rattei T."/>
            <person name="Myers G.S.A."/>
            <person name="Horn M."/>
        </authorList>
    </citation>
    <scope>NUCLEOTIDE SEQUENCE</scope>
    <source>
        <strain>Z</strain>
    </source>
</reference>
<dbReference type="Proteomes" id="UP000000496">
    <property type="component" value="Chromosome gsn.131"/>
</dbReference>
<dbReference type="RefSeq" id="WP_013944557.1">
    <property type="nucleotide sequence ID" value="NC_015713.1"/>
</dbReference>
<keyword evidence="13" id="KW-1208">Phospholipid metabolism</keyword>
<dbReference type="PANTHER" id="PTHR14269">
    <property type="entry name" value="CDP-DIACYLGLYCEROL--GLYCEROL-3-PHOSPHATE 3-PHOSPHATIDYLTRANSFERASE-RELATED"/>
    <property type="match status" value="1"/>
</dbReference>
<dbReference type="eggNOG" id="COG0558">
    <property type="taxonomic scope" value="Bacteria"/>
</dbReference>
<evidence type="ECO:0000256" key="12">
    <source>
        <dbReference type="ARBA" id="ARBA00023209"/>
    </source>
</evidence>
<gene>
    <name evidence="17" type="primary">pgsA-B</name>
    <name evidence="17" type="ordered locus">SNE_A22140</name>
</gene>
<dbReference type="EC" id="2.7.8.5" evidence="4"/>
<dbReference type="PROSITE" id="PS00379">
    <property type="entry name" value="CDP_ALCOHOL_P_TRANSF"/>
    <property type="match status" value="1"/>
</dbReference>
<dbReference type="InterPro" id="IPR048254">
    <property type="entry name" value="CDP_ALCOHOL_P_TRANSF_CS"/>
</dbReference>
<evidence type="ECO:0000313" key="17">
    <source>
        <dbReference type="EMBL" id="CCB90091.1"/>
    </source>
</evidence>
<dbReference type="AlphaFoldDB" id="F8L454"/>
<evidence type="ECO:0000256" key="16">
    <source>
        <dbReference type="SAM" id="Phobius"/>
    </source>
</evidence>
<dbReference type="InterPro" id="IPR004570">
    <property type="entry name" value="Phosphatidylglycerol_P_synth"/>
</dbReference>
<dbReference type="GO" id="GO:0008444">
    <property type="term" value="F:CDP-diacylglycerol-glycerol-3-phosphate 3-phosphatidyltransferase activity"/>
    <property type="evidence" value="ECO:0007669"/>
    <property type="project" value="UniProtKB-EC"/>
</dbReference>
<evidence type="ECO:0000256" key="13">
    <source>
        <dbReference type="ARBA" id="ARBA00023264"/>
    </source>
</evidence>
<protein>
    <recommendedName>
        <fullName evidence="5">CDP-diacylglycerol--glycerol-3-phosphate 3-phosphatidyltransferase</fullName>
        <ecNumber evidence="4">2.7.8.5</ecNumber>
    </recommendedName>
</protein>
<comment type="catalytic activity">
    <reaction evidence="14">
        <text>a CDP-1,2-diacyl-sn-glycerol + sn-glycerol 3-phosphate = a 1,2-diacyl-sn-glycero-3-phospho-(1'-sn-glycero-3'-phosphate) + CMP + H(+)</text>
        <dbReference type="Rhea" id="RHEA:12593"/>
        <dbReference type="ChEBI" id="CHEBI:15378"/>
        <dbReference type="ChEBI" id="CHEBI:57597"/>
        <dbReference type="ChEBI" id="CHEBI:58332"/>
        <dbReference type="ChEBI" id="CHEBI:60110"/>
        <dbReference type="ChEBI" id="CHEBI:60377"/>
        <dbReference type="EC" id="2.7.8.5"/>
    </reaction>
</comment>
<dbReference type="InterPro" id="IPR050324">
    <property type="entry name" value="CDP-alcohol_PTase-I"/>
</dbReference>
<keyword evidence="18" id="KW-1185">Reference proteome</keyword>
<dbReference type="InterPro" id="IPR043130">
    <property type="entry name" value="CDP-OH_PTrfase_TM_dom"/>
</dbReference>